<organism evidence="1 2">
    <name type="scientific">Phocaeicola vulgatus</name>
    <name type="common">Bacteroides vulgatus</name>
    <dbReference type="NCBI Taxonomy" id="821"/>
    <lineage>
        <taxon>Bacteria</taxon>
        <taxon>Pseudomonadati</taxon>
        <taxon>Bacteroidota</taxon>
        <taxon>Bacteroidia</taxon>
        <taxon>Bacteroidales</taxon>
        <taxon>Bacteroidaceae</taxon>
        <taxon>Phocaeicola</taxon>
    </lineage>
</organism>
<evidence type="ECO:0000313" key="2">
    <source>
        <dbReference type="Proteomes" id="UP000061587"/>
    </source>
</evidence>
<proteinExistence type="predicted"/>
<protein>
    <submittedName>
        <fullName evidence="1">Uncharacterized protein</fullName>
    </submittedName>
</protein>
<accession>A0A0N7J774</accession>
<gene>
    <name evidence="1" type="ORF">BvMPK_1775</name>
</gene>
<dbReference type="SUPFAM" id="SSF48208">
    <property type="entry name" value="Six-hairpin glycosidases"/>
    <property type="match status" value="1"/>
</dbReference>
<dbReference type="PATRIC" id="fig|821.40.peg.2118"/>
<dbReference type="InterPro" id="IPR008928">
    <property type="entry name" value="6-hairpin_glycosidase_sf"/>
</dbReference>
<reference evidence="2" key="1">
    <citation type="submission" date="2015-10" db="EMBL/GenBank/DDBJ databases">
        <title>Extensive mobilome-driven genome diversification in gut-associated Bacteroides vulgatus mpk.</title>
        <authorList>
            <person name="Beier S."/>
            <person name="Lange A."/>
            <person name="Huson D.H."/>
            <person name="Frick J.-S."/>
            <person name="Autenrieth I.B."/>
        </authorList>
    </citation>
    <scope>NUCLEOTIDE SEQUENCE [LARGE SCALE GENOMIC DNA]</scope>
    <source>
        <strain evidence="2">mpk</strain>
    </source>
</reference>
<sequence>MELRTATCDQTDVAEVGFVGRTLLNAFNALEYGEQQRRTDLVTNAYKIFDSYLQNGFSETGFFNEVVHYRRNFVESVHSIRRQSEGVYALLHFLNYERLQGRKHPEWEKRIKSMLDMFLRLQNKDGSFPRKFKDDFSIVDKSGGSTPSATLPLVMGYKYFKDKRYLASAKHTVEYLEKELISKSDYFSSTLDANCEDKEASLYASTAAYYLALATKGAERAHYAGLARKAAYFALSWYYTWDVPFAPGQMLGDLGLKTRGWGNVSVENNHIDVFIFDFADVLNWLAKEYNEKRFSDFSQVISTSMRQLLPYEGHRCGIAKTGYYPEVVQHTNWDYGKNGKGYYNDIFAPGWTVASLWELFSPGRAEKFLKK</sequence>
<dbReference type="GO" id="GO:0005975">
    <property type="term" value="P:carbohydrate metabolic process"/>
    <property type="evidence" value="ECO:0007669"/>
    <property type="project" value="InterPro"/>
</dbReference>
<dbReference type="EMBL" id="CP013020">
    <property type="protein sequence ID" value="ALK84378.1"/>
    <property type="molecule type" value="Genomic_DNA"/>
</dbReference>
<reference evidence="1 2" key="2">
    <citation type="journal article" date="2016" name="Genome Biol. Evol.">
        <title>Extensive mobilome-driven genome diversification in mouse gut-associated Bacteroides vulgatus mpk.</title>
        <authorList>
            <person name="Lange A."/>
            <person name="Beier S."/>
            <person name="Steimle A."/>
            <person name="Autenrieth I.B."/>
            <person name="Huson D.H."/>
            <person name="Frick J.S."/>
        </authorList>
    </citation>
    <scope>NUCLEOTIDE SEQUENCE [LARGE SCALE GENOMIC DNA]</scope>
    <source>
        <strain evidence="2">mpk</strain>
    </source>
</reference>
<dbReference type="Proteomes" id="UP000061587">
    <property type="component" value="Chromosome"/>
</dbReference>
<name>A0A0N7J774_PHOVU</name>
<evidence type="ECO:0000313" key="1">
    <source>
        <dbReference type="EMBL" id="ALK84378.1"/>
    </source>
</evidence>
<dbReference type="AlphaFoldDB" id="A0A0N7J774"/>